<dbReference type="Proteomes" id="UP000499080">
    <property type="component" value="Unassembled WGS sequence"/>
</dbReference>
<comment type="caution">
    <text evidence="2">The sequence shown here is derived from an EMBL/GenBank/DDBJ whole genome shotgun (WGS) entry which is preliminary data.</text>
</comment>
<evidence type="ECO:0000256" key="1">
    <source>
        <dbReference type="SAM" id="MobiDB-lite"/>
    </source>
</evidence>
<proteinExistence type="predicted"/>
<protein>
    <submittedName>
        <fullName evidence="2">Uncharacterized protein</fullName>
    </submittedName>
</protein>
<gene>
    <name evidence="2" type="ORF">AVEN_45988_1</name>
</gene>
<evidence type="ECO:0000313" key="3">
    <source>
        <dbReference type="Proteomes" id="UP000499080"/>
    </source>
</evidence>
<name>A0A4Y2FA72_ARAVE</name>
<keyword evidence="3" id="KW-1185">Reference proteome</keyword>
<feature type="region of interest" description="Disordered" evidence="1">
    <location>
        <begin position="48"/>
        <end position="70"/>
    </location>
</feature>
<dbReference type="EMBL" id="BGPR01000813">
    <property type="protein sequence ID" value="GBM36504.1"/>
    <property type="molecule type" value="Genomic_DNA"/>
</dbReference>
<sequence length="70" mass="7807">MAIFYVPFPRDTNENGSKSLQTSVRVGNFLLESTRMTGSSIALQNDLVSRTRRNPPTKTEGQGSLYRRAS</sequence>
<accession>A0A4Y2FA72</accession>
<dbReference type="AlphaFoldDB" id="A0A4Y2FA72"/>
<evidence type="ECO:0000313" key="2">
    <source>
        <dbReference type="EMBL" id="GBM36504.1"/>
    </source>
</evidence>
<organism evidence="2 3">
    <name type="scientific">Araneus ventricosus</name>
    <name type="common">Orbweaver spider</name>
    <name type="synonym">Epeira ventricosa</name>
    <dbReference type="NCBI Taxonomy" id="182803"/>
    <lineage>
        <taxon>Eukaryota</taxon>
        <taxon>Metazoa</taxon>
        <taxon>Ecdysozoa</taxon>
        <taxon>Arthropoda</taxon>
        <taxon>Chelicerata</taxon>
        <taxon>Arachnida</taxon>
        <taxon>Araneae</taxon>
        <taxon>Araneomorphae</taxon>
        <taxon>Entelegynae</taxon>
        <taxon>Araneoidea</taxon>
        <taxon>Araneidae</taxon>
        <taxon>Araneus</taxon>
    </lineage>
</organism>
<reference evidence="2 3" key="1">
    <citation type="journal article" date="2019" name="Sci. Rep.">
        <title>Orb-weaving spider Araneus ventricosus genome elucidates the spidroin gene catalogue.</title>
        <authorList>
            <person name="Kono N."/>
            <person name="Nakamura H."/>
            <person name="Ohtoshi R."/>
            <person name="Moran D.A.P."/>
            <person name="Shinohara A."/>
            <person name="Yoshida Y."/>
            <person name="Fujiwara M."/>
            <person name="Mori M."/>
            <person name="Tomita M."/>
            <person name="Arakawa K."/>
        </authorList>
    </citation>
    <scope>NUCLEOTIDE SEQUENCE [LARGE SCALE GENOMIC DNA]</scope>
</reference>